<feature type="region of interest" description="Disordered" evidence="1">
    <location>
        <begin position="248"/>
        <end position="272"/>
    </location>
</feature>
<evidence type="ECO:0000313" key="3">
    <source>
        <dbReference type="Proteomes" id="UP001055439"/>
    </source>
</evidence>
<dbReference type="EMBL" id="CP097508">
    <property type="protein sequence ID" value="URE08454.1"/>
    <property type="molecule type" value="Genomic_DNA"/>
</dbReference>
<name>A0A9E7GAH6_9LILI</name>
<evidence type="ECO:0000313" key="2">
    <source>
        <dbReference type="EMBL" id="URE08454.1"/>
    </source>
</evidence>
<dbReference type="PANTHER" id="PTHR37076:SF4">
    <property type="entry name" value="HISTONE-LYSINE N-METHYLTRANSFERASE, H3 LYSINE-79 SPECIFIC-LIKE"/>
    <property type="match status" value="1"/>
</dbReference>
<evidence type="ECO:0000256" key="1">
    <source>
        <dbReference type="SAM" id="MobiDB-lite"/>
    </source>
</evidence>
<dbReference type="PANTHER" id="PTHR37076">
    <property type="entry name" value="HISTONE-LYSINE N-METHYLTRANSFERASE, H3 LYSINE-79 SPECIFIC-LIKE-RELATED"/>
    <property type="match status" value="1"/>
</dbReference>
<sequence>MAPRRKKWSEEEERSLLDKYAEMAADGSISRLRTRERRFRPIAAHVNAGHHAADPAAYPFLWSWKDAANKVHNMRHQYLLVKRKLLLLNPPPSSSSSSPVAAAAAVDWDEQGLSRWSNFLRYRSVFGDAPLPLPLTDLAPAPGEAFDNDGELGLGLAFDDCAEGGSGEGADQEVGDDEGFDFDDVPPVAGSAPQQPARPLAVDMGRMMRRKKKRAERRRTLAAWQEWEAKMEEREAQWERVRIERERAEVEAEKEREQERRQEQRQRREEEMEWEERMEGRRAEWRKRMEGMLREHRVEMEQIQARIIHEQQNVVGQLLGVLSQWAASPVFGGLSDATGGGTALGQHHHHQHQPLHQAVPYLSQMVHGLHHVNGIVPGENRVDGDGHEDHFIVDD</sequence>
<keyword evidence="3" id="KW-1185">Reference proteome</keyword>
<feature type="compositionally biased region" description="Basic and acidic residues" evidence="1">
    <location>
        <begin position="380"/>
        <end position="395"/>
    </location>
</feature>
<dbReference type="OrthoDB" id="1725125at2759"/>
<reference evidence="2" key="1">
    <citation type="submission" date="2022-05" db="EMBL/GenBank/DDBJ databases">
        <title>The Musa troglodytarum L. genome provides insights into the mechanism of non-climacteric behaviour and enrichment of carotenoids.</title>
        <authorList>
            <person name="Wang J."/>
        </authorList>
    </citation>
    <scope>NUCLEOTIDE SEQUENCE</scope>
    <source>
        <tissue evidence="2">Leaf</tissue>
    </source>
</reference>
<feature type="region of interest" description="Disordered" evidence="1">
    <location>
        <begin position="376"/>
        <end position="395"/>
    </location>
</feature>
<proteinExistence type="predicted"/>
<organism evidence="2 3">
    <name type="scientific">Musa troglodytarum</name>
    <name type="common">fe'i banana</name>
    <dbReference type="NCBI Taxonomy" id="320322"/>
    <lineage>
        <taxon>Eukaryota</taxon>
        <taxon>Viridiplantae</taxon>
        <taxon>Streptophyta</taxon>
        <taxon>Embryophyta</taxon>
        <taxon>Tracheophyta</taxon>
        <taxon>Spermatophyta</taxon>
        <taxon>Magnoliopsida</taxon>
        <taxon>Liliopsida</taxon>
        <taxon>Zingiberales</taxon>
        <taxon>Musaceae</taxon>
        <taxon>Musa</taxon>
    </lineage>
</organism>
<gene>
    <name evidence="2" type="ORF">MUK42_22033</name>
</gene>
<dbReference type="Proteomes" id="UP001055439">
    <property type="component" value="Chromosome 6"/>
</dbReference>
<dbReference type="AlphaFoldDB" id="A0A9E7GAH6"/>
<accession>A0A9E7GAH6</accession>
<protein>
    <submittedName>
        <fullName evidence="2">Uncharacterized protein</fullName>
    </submittedName>
</protein>